<proteinExistence type="predicted"/>
<dbReference type="InterPro" id="IPR002059">
    <property type="entry name" value="CSP_DNA-bd"/>
</dbReference>
<dbReference type="SUPFAM" id="SSF50249">
    <property type="entry name" value="Nucleic acid-binding proteins"/>
    <property type="match status" value="1"/>
</dbReference>
<organism evidence="2 3">
    <name type="scientific">Pannus brasiliensis CCIBt3594</name>
    <dbReference type="NCBI Taxonomy" id="1427578"/>
    <lineage>
        <taxon>Bacteria</taxon>
        <taxon>Bacillati</taxon>
        <taxon>Cyanobacteriota</taxon>
        <taxon>Cyanophyceae</taxon>
        <taxon>Oscillatoriophycideae</taxon>
        <taxon>Chroococcales</taxon>
        <taxon>Microcystaceae</taxon>
        <taxon>Pannus</taxon>
    </lineage>
</organism>
<gene>
    <name evidence="2" type="ORF">V0288_19335</name>
</gene>
<accession>A0AAW9QQE0</accession>
<feature type="domain" description="CSD" evidence="1">
    <location>
        <begin position="238"/>
        <end position="301"/>
    </location>
</feature>
<keyword evidence="3" id="KW-1185">Reference proteome</keyword>
<protein>
    <submittedName>
        <fullName evidence="2">NYN domain-containing protein</fullName>
    </submittedName>
</protein>
<dbReference type="InterPro" id="IPR011129">
    <property type="entry name" value="CSD"/>
</dbReference>
<dbReference type="GO" id="GO:0004540">
    <property type="term" value="F:RNA nuclease activity"/>
    <property type="evidence" value="ECO:0007669"/>
    <property type="project" value="InterPro"/>
</dbReference>
<sequence length="304" mass="34872">MTQAESKLTRIGVFYDGNFFFHVSNYYHYYHERRARISVAGLHEFIRHQVADSESSDVKYSQIVDAHYFRGRPRAQDADQRGLLLKERLFDDVLVREGVVTHYLPLGPEGEKGIDVWLALEAYELAIYKRFDVSVLIACDGDFLPLVRKLNTIGTRVMLIGWDFKYTDSNNQERETRTAQVLLDEVTYPVMMHQVIDDRSRRNDSLVNNLFVSYKEFREVTNFAALGSSKTKITSEQVLEGTIKDIRAGFGFIKPSSGNQNLFFYYGDVVNADFNDLKVGDRVRYTLGTNQKGICAVNVEVIDS</sequence>
<dbReference type="Gene3D" id="3.40.50.1010">
    <property type="entry name" value="5'-nuclease"/>
    <property type="match status" value="1"/>
</dbReference>
<dbReference type="PROSITE" id="PS51857">
    <property type="entry name" value="CSD_2"/>
    <property type="match status" value="1"/>
</dbReference>
<dbReference type="AlphaFoldDB" id="A0AAW9QQE0"/>
<dbReference type="EMBL" id="JBAFSM010000044">
    <property type="protein sequence ID" value="MEG3439288.1"/>
    <property type="molecule type" value="Genomic_DNA"/>
</dbReference>
<dbReference type="SMART" id="SM00357">
    <property type="entry name" value="CSP"/>
    <property type="match status" value="1"/>
</dbReference>
<comment type="caution">
    <text evidence="2">The sequence shown here is derived from an EMBL/GenBank/DDBJ whole genome shotgun (WGS) entry which is preliminary data.</text>
</comment>
<dbReference type="InterPro" id="IPR012340">
    <property type="entry name" value="NA-bd_OB-fold"/>
</dbReference>
<dbReference type="Pfam" id="PF00313">
    <property type="entry name" value="CSD"/>
    <property type="match status" value="1"/>
</dbReference>
<evidence type="ECO:0000313" key="2">
    <source>
        <dbReference type="EMBL" id="MEG3439288.1"/>
    </source>
</evidence>
<dbReference type="Proteomes" id="UP001328733">
    <property type="component" value="Unassembled WGS sequence"/>
</dbReference>
<dbReference type="GO" id="GO:0003676">
    <property type="term" value="F:nucleic acid binding"/>
    <property type="evidence" value="ECO:0007669"/>
    <property type="project" value="InterPro"/>
</dbReference>
<reference evidence="2 3" key="1">
    <citation type="submission" date="2024-01" db="EMBL/GenBank/DDBJ databases">
        <title>Genomic insights into the taxonomy and metabolism of the cyanobacterium Pannus brasiliensis CCIBt3594.</title>
        <authorList>
            <person name="Machado M."/>
            <person name="Botero N.B."/>
            <person name="Andreote A.P.D."/>
            <person name="Feitosa A.M.T."/>
            <person name="Popin R."/>
            <person name="Sivonen K."/>
            <person name="Fiore M.F."/>
        </authorList>
    </citation>
    <scope>NUCLEOTIDE SEQUENCE [LARGE SCALE GENOMIC DNA]</scope>
    <source>
        <strain evidence="2 3">CCIBt3594</strain>
    </source>
</reference>
<dbReference type="RefSeq" id="WP_332866774.1">
    <property type="nucleotide sequence ID" value="NZ_JBAFSM010000044.1"/>
</dbReference>
<dbReference type="PANTHER" id="PTHR35458:SF8">
    <property type="entry name" value="SLR0650 PROTEIN"/>
    <property type="match status" value="1"/>
</dbReference>
<evidence type="ECO:0000313" key="3">
    <source>
        <dbReference type="Proteomes" id="UP001328733"/>
    </source>
</evidence>
<dbReference type="PANTHER" id="PTHR35458">
    <property type="entry name" value="SLR0755 PROTEIN"/>
    <property type="match status" value="1"/>
</dbReference>
<dbReference type="InterPro" id="IPR047140">
    <property type="entry name" value="LabA"/>
</dbReference>
<evidence type="ECO:0000259" key="1">
    <source>
        <dbReference type="PROSITE" id="PS51857"/>
    </source>
</evidence>
<name>A0AAW9QQE0_9CHRO</name>
<dbReference type="InterPro" id="IPR021139">
    <property type="entry name" value="NYN"/>
</dbReference>
<dbReference type="Gene3D" id="2.40.50.140">
    <property type="entry name" value="Nucleic acid-binding proteins"/>
    <property type="match status" value="1"/>
</dbReference>
<dbReference type="Pfam" id="PF01936">
    <property type="entry name" value="NYN"/>
    <property type="match status" value="1"/>
</dbReference>